<dbReference type="RefSeq" id="WP_282334776.1">
    <property type="nucleotide sequence ID" value="NZ_JASBRG010000007.1"/>
</dbReference>
<evidence type="ECO:0000256" key="1">
    <source>
        <dbReference type="SAM" id="SignalP"/>
    </source>
</evidence>
<feature type="chain" id="PRO_5046508522" description="Right handed beta helix domain-containing protein" evidence="1">
    <location>
        <begin position="20"/>
        <end position="348"/>
    </location>
</feature>
<dbReference type="Proteomes" id="UP001226434">
    <property type="component" value="Unassembled WGS sequence"/>
</dbReference>
<name>A0ABT6RDN1_9BACT</name>
<organism evidence="2 3">
    <name type="scientific">Pinibacter soli</name>
    <dbReference type="NCBI Taxonomy" id="3044211"/>
    <lineage>
        <taxon>Bacteria</taxon>
        <taxon>Pseudomonadati</taxon>
        <taxon>Bacteroidota</taxon>
        <taxon>Chitinophagia</taxon>
        <taxon>Chitinophagales</taxon>
        <taxon>Chitinophagaceae</taxon>
        <taxon>Pinibacter</taxon>
    </lineage>
</organism>
<evidence type="ECO:0000313" key="3">
    <source>
        <dbReference type="Proteomes" id="UP001226434"/>
    </source>
</evidence>
<dbReference type="InterPro" id="IPR011050">
    <property type="entry name" value="Pectin_lyase_fold/virulence"/>
</dbReference>
<reference evidence="2 3" key="1">
    <citation type="submission" date="2023-05" db="EMBL/GenBank/DDBJ databases">
        <title>Genome sequence of Pinibacter sp. MAH-24.</title>
        <authorList>
            <person name="Huq M.A."/>
        </authorList>
    </citation>
    <scope>NUCLEOTIDE SEQUENCE [LARGE SCALE GENOMIC DNA]</scope>
    <source>
        <strain evidence="2 3">MAH-24</strain>
    </source>
</reference>
<evidence type="ECO:0008006" key="4">
    <source>
        <dbReference type="Google" id="ProtNLM"/>
    </source>
</evidence>
<keyword evidence="3" id="KW-1185">Reference proteome</keyword>
<dbReference type="Gene3D" id="2.160.20.10">
    <property type="entry name" value="Single-stranded right-handed beta-helix, Pectin lyase-like"/>
    <property type="match status" value="1"/>
</dbReference>
<evidence type="ECO:0000313" key="2">
    <source>
        <dbReference type="EMBL" id="MDI3320679.1"/>
    </source>
</evidence>
<accession>A0ABT6RDN1</accession>
<dbReference type="EMBL" id="JASBRG010000007">
    <property type="protein sequence ID" value="MDI3320679.1"/>
    <property type="molecule type" value="Genomic_DNA"/>
</dbReference>
<dbReference type="SUPFAM" id="SSF51126">
    <property type="entry name" value="Pectin lyase-like"/>
    <property type="match status" value="1"/>
</dbReference>
<comment type="caution">
    <text evidence="2">The sequence shown here is derived from an EMBL/GenBank/DDBJ whole genome shotgun (WGS) entry which is preliminary data.</text>
</comment>
<feature type="signal peptide" evidence="1">
    <location>
        <begin position="1"/>
        <end position="19"/>
    </location>
</feature>
<proteinExistence type="predicted"/>
<keyword evidence="1" id="KW-0732">Signal</keyword>
<sequence>MKYFFLLLTGLSITSISFAKSWRINNNAGVNANYTSIYDAVNSASVTDGDSLYIEPSVTDYVTNSMTISKRLTFIGPGYLLDPANTNAPGNSGLQVLTIDSRLGFFRLNAGANGSKFIGVTLTAAYFNGASNVTFERVGFTGNVYFESGINDAITLRKCFFLNNGISNAASVTITNFVCENNIFYGYCNIAIDQLTGSGNLFRNNSIYSSAYGVVLLNTYIANNIFGTYAACTFTNSTVKNNLFQANQTLSGTATGNIVNVDMNTVYVAGTTGSLDSRVALKAGSPAKGTGLTVGSVVNPDMGAFGATDPYRLSGIPNIPSIYTLTVPTSIPSGSATMNITFSTRNNN</sequence>
<protein>
    <recommendedName>
        <fullName evidence="4">Right handed beta helix domain-containing protein</fullName>
    </recommendedName>
</protein>
<gene>
    <name evidence="2" type="ORF">QJ048_12885</name>
</gene>
<dbReference type="InterPro" id="IPR012334">
    <property type="entry name" value="Pectin_lyas_fold"/>
</dbReference>